<reference evidence="2" key="2">
    <citation type="submission" date="2020-05" db="EMBL/GenBank/DDBJ databases">
        <title>Bacillus alkalisoli sp. nov. isolated from saline soil.</title>
        <authorList>
            <person name="Sun J.-Q."/>
            <person name="Xu L."/>
        </authorList>
    </citation>
    <scope>NUCLEOTIDE SEQUENCE</scope>
    <source>
        <strain evidence="2">M4U3P1</strain>
    </source>
</reference>
<name>A0A859FGB6_9BACI</name>
<reference evidence="3" key="1">
    <citation type="submission" date="2019-07" db="EMBL/GenBank/DDBJ databases">
        <title>Bacillus alkalisoli sp. nov. isolated from saline soil.</title>
        <authorList>
            <person name="Sun J.-Q."/>
            <person name="Xu L."/>
        </authorList>
    </citation>
    <scope>NUCLEOTIDE SEQUENCE [LARGE SCALE GENOMIC DNA]</scope>
    <source>
        <strain evidence="1 3">M4U3P1</strain>
    </source>
</reference>
<keyword evidence="3" id="KW-1185">Reference proteome</keyword>
<dbReference type="KEGG" id="psua:FLK61_34090"/>
<dbReference type="EMBL" id="CP041372">
    <property type="protein sequence ID" value="QKS71658.1"/>
    <property type="molecule type" value="Genomic_DNA"/>
</dbReference>
<dbReference type="InterPro" id="IPR009660">
    <property type="entry name" value="Phage_A500_Gp15"/>
</dbReference>
<dbReference type="AlphaFoldDB" id="A0A859FGB6"/>
<evidence type="ECO:0000313" key="1">
    <source>
        <dbReference type="EMBL" id="QKS71658.1"/>
    </source>
</evidence>
<dbReference type="Proteomes" id="UP000318138">
    <property type="component" value="Chromosome"/>
</dbReference>
<dbReference type="RefSeq" id="WP_176009690.1">
    <property type="nucleotide sequence ID" value="NZ_CP041372.2"/>
</dbReference>
<evidence type="ECO:0008006" key="4">
    <source>
        <dbReference type="Google" id="ProtNLM"/>
    </source>
</evidence>
<protein>
    <recommendedName>
        <fullName evidence="4">Bacteriophage Gp15 protein</fullName>
    </recommendedName>
</protein>
<evidence type="ECO:0000313" key="3">
    <source>
        <dbReference type="Proteomes" id="UP000318138"/>
    </source>
</evidence>
<dbReference type="Pfam" id="PF06854">
    <property type="entry name" value="Phage_Gp15"/>
    <property type="match status" value="1"/>
</dbReference>
<gene>
    <name evidence="1" type="ORF">FLK61_33795</name>
    <name evidence="2" type="ORF">FLK61_34090</name>
</gene>
<evidence type="ECO:0000313" key="2">
    <source>
        <dbReference type="EMBL" id="QKS71712.1"/>
    </source>
</evidence>
<dbReference type="KEGG" id="psua:FLK61_33795"/>
<proteinExistence type="predicted"/>
<dbReference type="EMBL" id="CP041372">
    <property type="protein sequence ID" value="QKS71712.1"/>
    <property type="molecule type" value="Genomic_DNA"/>
</dbReference>
<accession>A0A859FGB6</accession>
<sequence length="203" mass="24178">MKPFSLTQRFDDELELDGVTYKLDLAFDNVLRIFELFGDEEFHPIERIALACELFIGENQLDLETKDKVVYHVFLDFLDIDIREKSDPNVNTEKFYDLYEDAERIYASFIKEYDIDLFEQHGKLHFIKFRALLSMAIDRDFKEVVGIRAQKVPAPTKYNKEDREHTLKLKRIYKLKGIEDPDLIEQRVENGWNKLANFFRPSK</sequence>
<organism evidence="2 3">
    <name type="scientific">Paenalkalicoccus suaedae</name>
    <dbReference type="NCBI Taxonomy" id="2592382"/>
    <lineage>
        <taxon>Bacteria</taxon>
        <taxon>Bacillati</taxon>
        <taxon>Bacillota</taxon>
        <taxon>Bacilli</taxon>
        <taxon>Bacillales</taxon>
        <taxon>Bacillaceae</taxon>
        <taxon>Paenalkalicoccus</taxon>
    </lineage>
</organism>